<proteinExistence type="predicted"/>
<dbReference type="RefSeq" id="WP_165613828.1">
    <property type="nucleotide sequence ID" value="NZ_JAWLVK010000030.1"/>
</dbReference>
<reference evidence="2" key="1">
    <citation type="submission" date="2023-10" db="EMBL/GenBank/DDBJ databases">
        <title>Mycolicibacterium fortuitum clinical isolates causing pulmonary infections in humans.</title>
        <authorList>
            <person name="Mejia-Ponce P.M."/>
            <person name="Zenteno-Cuevas R."/>
            <person name="Licona-Cassani C."/>
        </authorList>
    </citation>
    <scope>NUCLEOTIDE SEQUENCE</scope>
    <source>
        <strain evidence="2">M8</strain>
    </source>
</reference>
<keyword evidence="1" id="KW-0472">Membrane</keyword>
<keyword evidence="1" id="KW-1133">Transmembrane helix</keyword>
<dbReference type="Proteomes" id="UP001186041">
    <property type="component" value="Unassembled WGS sequence"/>
</dbReference>
<accession>A0AAE4VFJ9</accession>
<protein>
    <submittedName>
        <fullName evidence="2">Uncharacterized protein</fullName>
    </submittedName>
</protein>
<sequence>MRLEDRHAADNPAEAPNPWLVLTVAASFGALAATTTDWATAFTVFSMVMSLLNNRRAA</sequence>
<organism evidence="2 3">
    <name type="scientific">Mycolicibacterium fortuitum</name>
    <name type="common">Mycobacterium fortuitum</name>
    <dbReference type="NCBI Taxonomy" id="1766"/>
    <lineage>
        <taxon>Bacteria</taxon>
        <taxon>Bacillati</taxon>
        <taxon>Actinomycetota</taxon>
        <taxon>Actinomycetes</taxon>
        <taxon>Mycobacteriales</taxon>
        <taxon>Mycobacteriaceae</taxon>
        <taxon>Mycolicibacterium</taxon>
    </lineage>
</organism>
<gene>
    <name evidence="2" type="ORF">R4485_27160</name>
</gene>
<evidence type="ECO:0000313" key="3">
    <source>
        <dbReference type="Proteomes" id="UP001186041"/>
    </source>
</evidence>
<feature type="transmembrane region" description="Helical" evidence="1">
    <location>
        <begin position="20"/>
        <end position="52"/>
    </location>
</feature>
<comment type="caution">
    <text evidence="2">The sequence shown here is derived from an EMBL/GenBank/DDBJ whole genome shotgun (WGS) entry which is preliminary data.</text>
</comment>
<dbReference type="AlphaFoldDB" id="A0AAE4VFJ9"/>
<evidence type="ECO:0000256" key="1">
    <source>
        <dbReference type="SAM" id="Phobius"/>
    </source>
</evidence>
<dbReference type="EMBL" id="JAWLVV010000031">
    <property type="protein sequence ID" value="MDV7293837.1"/>
    <property type="molecule type" value="Genomic_DNA"/>
</dbReference>
<name>A0AAE4VFJ9_MYCFO</name>
<evidence type="ECO:0000313" key="2">
    <source>
        <dbReference type="EMBL" id="MDV7293837.1"/>
    </source>
</evidence>
<keyword evidence="1" id="KW-0812">Transmembrane</keyword>